<dbReference type="KEGG" id="llp:GH975_07400"/>
<evidence type="ECO:0000259" key="6">
    <source>
        <dbReference type="PROSITE" id="PS50850"/>
    </source>
</evidence>
<feature type="transmembrane region" description="Helical" evidence="5">
    <location>
        <begin position="131"/>
        <end position="153"/>
    </location>
</feature>
<feature type="transmembrane region" description="Helical" evidence="5">
    <location>
        <begin position="235"/>
        <end position="253"/>
    </location>
</feature>
<feature type="transmembrane region" description="Helical" evidence="5">
    <location>
        <begin position="73"/>
        <end position="92"/>
    </location>
</feature>
<feature type="transmembrane region" description="Helical" evidence="5">
    <location>
        <begin position="41"/>
        <end position="61"/>
    </location>
</feature>
<keyword evidence="8" id="KW-1185">Reference proteome</keyword>
<dbReference type="PROSITE" id="PS00216">
    <property type="entry name" value="SUGAR_TRANSPORT_1"/>
    <property type="match status" value="1"/>
</dbReference>
<feature type="transmembrane region" description="Helical" evidence="5">
    <location>
        <begin position="199"/>
        <end position="223"/>
    </location>
</feature>
<dbReference type="PANTHER" id="PTHR23521">
    <property type="entry name" value="TRANSPORTER MFS SUPERFAMILY"/>
    <property type="match status" value="1"/>
</dbReference>
<dbReference type="PROSITE" id="PS50850">
    <property type="entry name" value="MFS"/>
    <property type="match status" value="1"/>
</dbReference>
<comment type="subcellular location">
    <subcellularLocation>
        <location evidence="1">Membrane</location>
        <topology evidence="1">Multi-pass membrane protein</topology>
    </subcellularLocation>
</comment>
<feature type="transmembrane region" description="Helical" evidence="5">
    <location>
        <begin position="265"/>
        <end position="283"/>
    </location>
</feature>
<dbReference type="Pfam" id="PF07690">
    <property type="entry name" value="MFS_1"/>
    <property type="match status" value="2"/>
</dbReference>
<dbReference type="Proteomes" id="UP000388235">
    <property type="component" value="Chromosome"/>
</dbReference>
<feature type="transmembrane region" description="Helical" evidence="5">
    <location>
        <begin position="324"/>
        <end position="348"/>
    </location>
</feature>
<keyword evidence="4 5" id="KW-0472">Membrane</keyword>
<dbReference type="InterPro" id="IPR036259">
    <property type="entry name" value="MFS_trans_sf"/>
</dbReference>
<accession>A0A5Q2QHA8</accession>
<dbReference type="Gene3D" id="1.20.1250.20">
    <property type="entry name" value="MFS general substrate transporter like domains"/>
    <property type="match status" value="2"/>
</dbReference>
<dbReference type="OrthoDB" id="9810614at2"/>
<feature type="transmembrane region" description="Helical" evidence="5">
    <location>
        <begin position="98"/>
        <end position="119"/>
    </location>
</feature>
<evidence type="ECO:0000256" key="5">
    <source>
        <dbReference type="SAM" id="Phobius"/>
    </source>
</evidence>
<dbReference type="CDD" id="cd17477">
    <property type="entry name" value="MFS_YcaD_like"/>
    <property type="match status" value="1"/>
</dbReference>
<evidence type="ECO:0000256" key="4">
    <source>
        <dbReference type="ARBA" id="ARBA00023136"/>
    </source>
</evidence>
<evidence type="ECO:0000256" key="2">
    <source>
        <dbReference type="ARBA" id="ARBA00022692"/>
    </source>
</evidence>
<reference evidence="7 8" key="1">
    <citation type="submission" date="2019-11" db="EMBL/GenBank/DDBJ databases">
        <authorList>
            <person name="Khan S.A."/>
            <person name="Jeon C.O."/>
            <person name="Chun B.H."/>
        </authorList>
    </citation>
    <scope>NUCLEOTIDE SEQUENCE [LARGE SCALE GENOMIC DNA]</scope>
    <source>
        <strain evidence="7 8">IMCC 1097</strain>
    </source>
</reference>
<feature type="domain" description="Major facilitator superfamily (MFS) profile" evidence="6">
    <location>
        <begin position="2"/>
        <end position="377"/>
    </location>
</feature>
<dbReference type="AlphaFoldDB" id="A0A5Q2QHA8"/>
<evidence type="ECO:0000256" key="3">
    <source>
        <dbReference type="ARBA" id="ARBA00022989"/>
    </source>
</evidence>
<name>A0A5Q2QHA8_9GAMM</name>
<dbReference type="SUPFAM" id="SSF103473">
    <property type="entry name" value="MFS general substrate transporter"/>
    <property type="match status" value="1"/>
</dbReference>
<feature type="transmembrane region" description="Helical" evidence="5">
    <location>
        <begin position="289"/>
        <end position="312"/>
    </location>
</feature>
<keyword evidence="2 5" id="KW-0812">Transmembrane</keyword>
<dbReference type="InterPro" id="IPR005829">
    <property type="entry name" value="Sugar_transporter_CS"/>
</dbReference>
<dbReference type="GO" id="GO:0005886">
    <property type="term" value="C:plasma membrane"/>
    <property type="evidence" value="ECO:0007669"/>
    <property type="project" value="TreeGrafter"/>
</dbReference>
<dbReference type="PANTHER" id="PTHR23521:SF3">
    <property type="entry name" value="MFS TRANSPORTER"/>
    <property type="match status" value="1"/>
</dbReference>
<evidence type="ECO:0000313" key="8">
    <source>
        <dbReference type="Proteomes" id="UP000388235"/>
    </source>
</evidence>
<keyword evidence="3 5" id="KW-1133">Transmembrane helix</keyword>
<proteinExistence type="predicted"/>
<dbReference type="RefSeq" id="WP_153713909.1">
    <property type="nucleotide sequence ID" value="NZ_CP045871.1"/>
</dbReference>
<dbReference type="GO" id="GO:0022857">
    <property type="term" value="F:transmembrane transporter activity"/>
    <property type="evidence" value="ECO:0007669"/>
    <property type="project" value="InterPro"/>
</dbReference>
<feature type="transmembrane region" description="Helical" evidence="5">
    <location>
        <begin position="159"/>
        <end position="179"/>
    </location>
</feature>
<dbReference type="EMBL" id="CP045871">
    <property type="protein sequence ID" value="QGG80405.1"/>
    <property type="molecule type" value="Genomic_DNA"/>
</dbReference>
<dbReference type="InterPro" id="IPR011701">
    <property type="entry name" value="MFS"/>
</dbReference>
<feature type="transmembrane region" description="Helical" evidence="5">
    <location>
        <begin position="354"/>
        <end position="371"/>
    </location>
</feature>
<dbReference type="InterPro" id="IPR047200">
    <property type="entry name" value="MFS_YcaD-like"/>
</dbReference>
<gene>
    <name evidence="7" type="ORF">GH975_07400</name>
</gene>
<protein>
    <submittedName>
        <fullName evidence="7">MFS transporter</fullName>
    </submittedName>
</protein>
<evidence type="ECO:0000256" key="1">
    <source>
        <dbReference type="ARBA" id="ARBA00004141"/>
    </source>
</evidence>
<evidence type="ECO:0000313" key="7">
    <source>
        <dbReference type="EMBL" id="QGG80405.1"/>
    </source>
</evidence>
<organism evidence="7 8">
    <name type="scientific">Litorivicinus lipolyticus</name>
    <dbReference type="NCBI Taxonomy" id="418701"/>
    <lineage>
        <taxon>Bacteria</taxon>
        <taxon>Pseudomonadati</taxon>
        <taxon>Pseudomonadota</taxon>
        <taxon>Gammaproteobacteria</taxon>
        <taxon>Oceanospirillales</taxon>
        <taxon>Litorivicinaceae</taxon>
        <taxon>Litorivicinus</taxon>
    </lineage>
</organism>
<sequence>MRKELLASWALLVGIGLMMIGNGLQGTLLSVRATLEGFDTQTTGVVMAGYFIGMMIGSAVSAKLIRRVGHIKVFAAAASVASISILIQGSIVDPWVWWLMRIMTGACLAAIYVVSESWLNDRASNENRGALLSVYMLICTLGMGSGQFLLNVAEPTTTSLFILISILVSIASVPILLTARPAPRFDSSDSMSLVKLYRLSPLSVQSNLLTGAAHGTIFGMGAVYAVNKGFSTAEVATFMAAFSLGGLVLQWPIGWASDRYGRRELLLWISLLAAVVAGFVMTIDAGSPRFFLAVTLLGGLVMPMYSLCIAYLNDRLNPSDLVAASGAMLLASGIGLTAGPISVAFLMGQFGDDMFFAAIAIMFVLVALAVLRSKATREVTAQDIEDQSPILTAGPIGSPVAAFNAPDAEEYAVALAEDQLDVLDELASEEGPPEPPR</sequence>
<dbReference type="InterPro" id="IPR020846">
    <property type="entry name" value="MFS_dom"/>
</dbReference>